<gene>
    <name evidence="1" type="ORF">SAMN05216250_1647</name>
</gene>
<dbReference type="Proteomes" id="UP000183766">
    <property type="component" value="Unassembled WGS sequence"/>
</dbReference>
<sequence length="39" mass="4736">MTFESYGRKNLFNKEKKIFIIQIVDYYNLIEPFSLVGLY</sequence>
<accession>A0A1I5EDC0</accession>
<dbReference type="EMBL" id="FOUM01000064">
    <property type="protein sequence ID" value="SFO09492.1"/>
    <property type="molecule type" value="Genomic_DNA"/>
</dbReference>
<reference evidence="1 2" key="1">
    <citation type="submission" date="2016-10" db="EMBL/GenBank/DDBJ databases">
        <authorList>
            <person name="de Groot N.N."/>
        </authorList>
    </citation>
    <scope>NUCLEOTIDE SEQUENCE [LARGE SCALE GENOMIC DNA]</scope>
    <source>
        <strain evidence="1 2">NLAE-zl-C202</strain>
    </source>
</reference>
<proteinExistence type="predicted"/>
<name>A0A1I5EDC0_9BACE</name>
<organism evidence="1 2">
    <name type="scientific">Bacteroides xylanisolvens</name>
    <dbReference type="NCBI Taxonomy" id="371601"/>
    <lineage>
        <taxon>Bacteria</taxon>
        <taxon>Pseudomonadati</taxon>
        <taxon>Bacteroidota</taxon>
        <taxon>Bacteroidia</taxon>
        <taxon>Bacteroidales</taxon>
        <taxon>Bacteroidaceae</taxon>
        <taxon>Bacteroides</taxon>
    </lineage>
</organism>
<dbReference type="AlphaFoldDB" id="A0A1I5EDC0"/>
<evidence type="ECO:0000313" key="1">
    <source>
        <dbReference type="EMBL" id="SFO09492.1"/>
    </source>
</evidence>
<evidence type="ECO:0000313" key="2">
    <source>
        <dbReference type="Proteomes" id="UP000183766"/>
    </source>
</evidence>
<protein>
    <submittedName>
        <fullName evidence="1">Uncharacterized protein</fullName>
    </submittedName>
</protein>